<keyword evidence="3" id="KW-1185">Reference proteome</keyword>
<dbReference type="EMBL" id="PPTA01000006">
    <property type="protein sequence ID" value="TFB02930.1"/>
    <property type="molecule type" value="Genomic_DNA"/>
</dbReference>
<proteinExistence type="predicted"/>
<keyword evidence="1" id="KW-0472">Membrane</keyword>
<dbReference type="Proteomes" id="UP001642720">
    <property type="component" value="Unassembled WGS sequence"/>
</dbReference>
<evidence type="ECO:0000313" key="3">
    <source>
        <dbReference type="Proteomes" id="UP001642720"/>
    </source>
</evidence>
<dbReference type="GeneID" id="300576912"/>
<evidence type="ECO:0000256" key="1">
    <source>
        <dbReference type="SAM" id="Phobius"/>
    </source>
</evidence>
<keyword evidence="1" id="KW-0812">Transmembrane</keyword>
<evidence type="ECO:0008006" key="4">
    <source>
        <dbReference type="Google" id="ProtNLM"/>
    </source>
</evidence>
<accession>A0ABY2H3T6</accession>
<organism evidence="2 3">
    <name type="scientific">Trichoderma ghanense</name>
    <dbReference type="NCBI Taxonomy" id="65468"/>
    <lineage>
        <taxon>Eukaryota</taxon>
        <taxon>Fungi</taxon>
        <taxon>Dikarya</taxon>
        <taxon>Ascomycota</taxon>
        <taxon>Pezizomycotina</taxon>
        <taxon>Sordariomycetes</taxon>
        <taxon>Hypocreomycetidae</taxon>
        <taxon>Hypocreales</taxon>
        <taxon>Hypocreaceae</taxon>
        <taxon>Trichoderma</taxon>
    </lineage>
</organism>
<dbReference type="RefSeq" id="XP_073559131.1">
    <property type="nucleotide sequence ID" value="XM_073702462.1"/>
</dbReference>
<comment type="caution">
    <text evidence="2">The sequence shown here is derived from an EMBL/GenBank/DDBJ whole genome shotgun (WGS) entry which is preliminary data.</text>
</comment>
<name>A0ABY2H3T6_9HYPO</name>
<evidence type="ECO:0000313" key="2">
    <source>
        <dbReference type="EMBL" id="TFB02930.1"/>
    </source>
</evidence>
<reference evidence="2 3" key="1">
    <citation type="submission" date="2018-01" db="EMBL/GenBank/DDBJ databases">
        <title>Genome characterization of the sugarcane-associated fungus Trichoderma ghanense CCMA-1212 and their application in lignocelulose bioconversion.</title>
        <authorList>
            <person name="Steindorff A.S."/>
            <person name="Mendes T.D."/>
            <person name="Vilela E.S.D."/>
            <person name="Rodrigues D.S."/>
            <person name="Formighieri E.F."/>
            <person name="Melo I.S."/>
            <person name="Favaro L.C.L."/>
        </authorList>
    </citation>
    <scope>NUCLEOTIDE SEQUENCE [LARGE SCALE GENOMIC DNA]</scope>
    <source>
        <strain evidence="2 3">CCMA-1212</strain>
    </source>
</reference>
<keyword evidence="1" id="KW-1133">Transmembrane helix</keyword>
<gene>
    <name evidence="2" type="ORF">CCMA1212_005192</name>
</gene>
<protein>
    <recommendedName>
        <fullName evidence="4">SSCRP protein</fullName>
    </recommendedName>
</protein>
<sequence>RPTTRKQGTDAPRNPLRLNLIRYLALFFFPLTILAGGSYRNSSQQLPPHCVSETRIAKCAGRANEAAGSARNRGAPCRFEGAGFGPLLFVADRGDFFFEVIDCFA</sequence>
<feature type="transmembrane region" description="Helical" evidence="1">
    <location>
        <begin position="20"/>
        <end position="39"/>
    </location>
</feature>
<feature type="non-terminal residue" evidence="2">
    <location>
        <position position="1"/>
    </location>
</feature>